<sequence length="159" mass="18052">MLKNSNKKRSFYSQEWLAPLCIFVVAVCVFAVHQYQMSATPSSSSLNEIGESCTFVNEHCEFLIHGRHAYAEFSQKVEPETSITLVLDLPVGTKIESAWIEGVNMYMGKVPVLLENKNNGEWSGWFMLGSCNESAMRWQLRLNIEGQAAPSYLNFETRM</sequence>
<evidence type="ECO:0000313" key="2">
    <source>
        <dbReference type="EMBL" id="MDO6576022.1"/>
    </source>
</evidence>
<organism evidence="2 4">
    <name type="scientific">Alteromonas stellipolaris</name>
    <dbReference type="NCBI Taxonomy" id="233316"/>
    <lineage>
        <taxon>Bacteria</taxon>
        <taxon>Pseudomonadati</taxon>
        <taxon>Pseudomonadota</taxon>
        <taxon>Gammaproteobacteria</taxon>
        <taxon>Alteromonadales</taxon>
        <taxon>Alteromonadaceae</taxon>
        <taxon>Alteromonas/Salinimonas group</taxon>
        <taxon>Alteromonas</taxon>
    </lineage>
</organism>
<evidence type="ECO:0000313" key="1">
    <source>
        <dbReference type="EMBL" id="AMJ73641.1"/>
    </source>
</evidence>
<name>A0AAW7YWC4_9ALTE</name>
<dbReference type="Proteomes" id="UP001170717">
    <property type="component" value="Unassembled WGS sequence"/>
</dbReference>
<protein>
    <submittedName>
        <fullName evidence="2">Uncharacterized protein</fullName>
    </submittedName>
</protein>
<dbReference type="RefSeq" id="WP_057791836.1">
    <property type="nucleotide sequence ID" value="NZ_CAXIBE010000009.1"/>
</dbReference>
<reference evidence="2" key="2">
    <citation type="submission" date="2023-07" db="EMBL/GenBank/DDBJ databases">
        <title>Genome content predicts the carbon catabolic preferences of heterotrophic bacteria.</title>
        <authorList>
            <person name="Gralka M."/>
        </authorList>
    </citation>
    <scope>NUCLEOTIDE SEQUENCE</scope>
    <source>
        <strain evidence="2">F2M12</strain>
    </source>
</reference>
<evidence type="ECO:0000313" key="4">
    <source>
        <dbReference type="Proteomes" id="UP001170717"/>
    </source>
</evidence>
<dbReference type="GeneID" id="83257311"/>
<dbReference type="Proteomes" id="UP000056750">
    <property type="component" value="Chromosome"/>
</dbReference>
<reference evidence="1 3" key="1">
    <citation type="submission" date="2015-12" db="EMBL/GenBank/DDBJ databases">
        <title>Intraspecies pangenome expansion in the marine bacterium Alteromonas.</title>
        <authorList>
            <person name="Lopez-Perez M."/>
            <person name="Rodriguez-Valera F."/>
        </authorList>
    </citation>
    <scope>NUCLEOTIDE SEQUENCE [LARGE SCALE GENOMIC DNA]</scope>
    <source>
        <strain evidence="1 3">LMG 21861</strain>
    </source>
</reference>
<accession>A0AAW7YWC4</accession>
<proteinExistence type="predicted"/>
<keyword evidence="3" id="KW-1185">Reference proteome</keyword>
<dbReference type="KEGG" id="asq:AVL57_06420"/>
<evidence type="ECO:0000313" key="3">
    <source>
        <dbReference type="Proteomes" id="UP000056750"/>
    </source>
</evidence>
<gene>
    <name evidence="1" type="ORF">AVL57_06420</name>
    <name evidence="2" type="ORF">Q4527_01410</name>
</gene>
<dbReference type="AlphaFoldDB" id="A0AAW7YWC4"/>
<dbReference type="EMBL" id="JAUOQI010000001">
    <property type="protein sequence ID" value="MDO6576022.1"/>
    <property type="molecule type" value="Genomic_DNA"/>
</dbReference>
<dbReference type="EMBL" id="CP013926">
    <property type="protein sequence ID" value="AMJ73641.1"/>
    <property type="molecule type" value="Genomic_DNA"/>
</dbReference>